<dbReference type="GO" id="GO:0005743">
    <property type="term" value="C:mitochondrial inner membrane"/>
    <property type="evidence" value="ECO:0007669"/>
    <property type="project" value="UniProtKB-SubCell"/>
</dbReference>
<comment type="subcellular location">
    <subcellularLocation>
        <location evidence="1 9">Mitochondrion inner membrane</location>
        <topology evidence="1 9">Multi-pass membrane protein</topology>
    </subcellularLocation>
</comment>
<evidence type="ECO:0000256" key="6">
    <source>
        <dbReference type="ARBA" id="ARBA00022989"/>
    </source>
</evidence>
<evidence type="ECO:0000256" key="9">
    <source>
        <dbReference type="RuleBase" id="RU363100"/>
    </source>
</evidence>
<dbReference type="Proteomes" id="UP000242457">
    <property type="component" value="Unassembled WGS sequence"/>
</dbReference>
<evidence type="ECO:0000256" key="7">
    <source>
        <dbReference type="ARBA" id="ARBA00023128"/>
    </source>
</evidence>
<dbReference type="OrthoDB" id="1697690at2759"/>
<reference evidence="10 11" key="1">
    <citation type="submission" date="2014-07" db="EMBL/GenBank/DDBJ databases">
        <title>Genomic and transcriptomic analysis on Apis cerana provide comprehensive insights into honey bee biology.</title>
        <authorList>
            <person name="Diao Q."/>
            <person name="Sun L."/>
            <person name="Zheng H."/>
            <person name="Zheng H."/>
            <person name="Xu S."/>
            <person name="Wang S."/>
            <person name="Zeng Z."/>
            <person name="Hu F."/>
            <person name="Su S."/>
            <person name="Wu J."/>
        </authorList>
    </citation>
    <scope>NUCLEOTIDE SEQUENCE [LARGE SCALE GENOMIC DNA]</scope>
    <source>
        <tissue evidence="10">Pupae without intestine</tissue>
    </source>
</reference>
<comment type="function">
    <text evidence="9">Mediates the uptake of pyruvate into mitochondria.</text>
</comment>
<keyword evidence="5 9" id="KW-0999">Mitochondrion inner membrane</keyword>
<dbReference type="STRING" id="94128.A0A2A3EDA3"/>
<dbReference type="PANTHER" id="PTHR14154">
    <property type="entry name" value="UPF0041 BRAIN PROTEIN 44-RELATED"/>
    <property type="match status" value="1"/>
</dbReference>
<evidence type="ECO:0000313" key="10">
    <source>
        <dbReference type="EMBL" id="PBC29199.1"/>
    </source>
</evidence>
<protein>
    <recommendedName>
        <fullName evidence="9">Mitochondrial pyruvate carrier</fullName>
    </recommendedName>
</protein>
<dbReference type="InterPro" id="IPR005336">
    <property type="entry name" value="MPC"/>
</dbReference>
<comment type="caution">
    <text evidence="9">Lacks conserved residue(s) required for the propagation of feature annotation.</text>
</comment>
<dbReference type="GO" id="GO:0006850">
    <property type="term" value="P:pyruvate import into mitochondria"/>
    <property type="evidence" value="ECO:0007669"/>
    <property type="project" value="InterPro"/>
</dbReference>
<dbReference type="EMBL" id="KZ288292">
    <property type="protein sequence ID" value="PBC29199.1"/>
    <property type="molecule type" value="Genomic_DNA"/>
</dbReference>
<feature type="transmembrane region" description="Helical" evidence="9">
    <location>
        <begin position="48"/>
        <end position="70"/>
    </location>
</feature>
<organism evidence="10 11">
    <name type="scientific">Apis cerana cerana</name>
    <name type="common">Oriental honeybee</name>
    <dbReference type="NCBI Taxonomy" id="94128"/>
    <lineage>
        <taxon>Eukaryota</taxon>
        <taxon>Metazoa</taxon>
        <taxon>Ecdysozoa</taxon>
        <taxon>Arthropoda</taxon>
        <taxon>Hexapoda</taxon>
        <taxon>Insecta</taxon>
        <taxon>Pterygota</taxon>
        <taxon>Neoptera</taxon>
        <taxon>Endopterygota</taxon>
        <taxon>Hymenoptera</taxon>
        <taxon>Apocrita</taxon>
        <taxon>Aculeata</taxon>
        <taxon>Apoidea</taxon>
        <taxon>Anthophila</taxon>
        <taxon>Apidae</taxon>
        <taxon>Apis</taxon>
    </lineage>
</organism>
<keyword evidence="3 9" id="KW-0813">Transport</keyword>
<gene>
    <name evidence="10" type="ORF">APICC_09864</name>
</gene>
<sequence>MGTRKWLTDDMKKYLKSTHFWGPVLNWTIPLATISDTRKHPKIISGRMTFVCFYFLALALYSTVFMRFALKVKPRNMMMFAVHFVNTCAQLVQGYRFIQYNYISQESYEDQNKK</sequence>
<name>A0A2A3EDA3_APICC</name>
<evidence type="ECO:0000313" key="11">
    <source>
        <dbReference type="Proteomes" id="UP000242457"/>
    </source>
</evidence>
<evidence type="ECO:0000256" key="4">
    <source>
        <dbReference type="ARBA" id="ARBA00022692"/>
    </source>
</evidence>
<keyword evidence="7 9" id="KW-0496">Mitochondrion</keyword>
<evidence type="ECO:0000256" key="8">
    <source>
        <dbReference type="ARBA" id="ARBA00023136"/>
    </source>
</evidence>
<dbReference type="AlphaFoldDB" id="A0A2A3EDA3"/>
<keyword evidence="8 9" id="KW-0472">Membrane</keyword>
<keyword evidence="11" id="KW-1185">Reference proteome</keyword>
<keyword evidence="4 9" id="KW-0812">Transmembrane</keyword>
<accession>A0A2A3EDA3</accession>
<proteinExistence type="inferred from homology"/>
<evidence type="ECO:0000256" key="5">
    <source>
        <dbReference type="ARBA" id="ARBA00022792"/>
    </source>
</evidence>
<evidence type="ECO:0000256" key="1">
    <source>
        <dbReference type="ARBA" id="ARBA00004448"/>
    </source>
</evidence>
<evidence type="ECO:0000256" key="2">
    <source>
        <dbReference type="ARBA" id="ARBA00006416"/>
    </source>
</evidence>
<comment type="similarity">
    <text evidence="2 9">Belongs to the mitochondrial pyruvate carrier (MPC) (TC 2.A.105) family.</text>
</comment>
<evidence type="ECO:0000256" key="3">
    <source>
        <dbReference type="ARBA" id="ARBA00022448"/>
    </source>
</evidence>
<keyword evidence="6 9" id="KW-1133">Transmembrane helix</keyword>
<dbReference type="Pfam" id="PF03650">
    <property type="entry name" value="MPC"/>
    <property type="match status" value="1"/>
</dbReference>